<feature type="domain" description="Bacterial type II secretion system protein E" evidence="4">
    <location>
        <begin position="204"/>
        <end position="218"/>
    </location>
</feature>
<reference evidence="6" key="1">
    <citation type="journal article" date="2019" name="Int. J. Syst. Evol. Microbiol.">
        <title>The Global Catalogue of Microorganisms (GCM) 10K type strain sequencing project: providing services to taxonomists for standard genome sequencing and annotation.</title>
        <authorList>
            <consortium name="The Broad Institute Genomics Platform"/>
            <consortium name="The Broad Institute Genome Sequencing Center for Infectious Disease"/>
            <person name="Wu L."/>
            <person name="Ma J."/>
        </authorList>
    </citation>
    <scope>NUCLEOTIDE SEQUENCE [LARGE SCALE GENOMIC DNA]</scope>
    <source>
        <strain evidence="6">TISTR 1535</strain>
    </source>
</reference>
<dbReference type="PANTHER" id="PTHR30258:SF2">
    <property type="entry name" value="COMG OPERON PROTEIN 1"/>
    <property type="match status" value="1"/>
</dbReference>
<accession>A0ABW5V475</accession>
<evidence type="ECO:0000256" key="1">
    <source>
        <dbReference type="ARBA" id="ARBA00006611"/>
    </source>
</evidence>
<evidence type="ECO:0000259" key="4">
    <source>
        <dbReference type="PROSITE" id="PS00662"/>
    </source>
</evidence>
<evidence type="ECO:0000313" key="6">
    <source>
        <dbReference type="Proteomes" id="UP001597502"/>
    </source>
</evidence>
<dbReference type="RefSeq" id="WP_382390206.1">
    <property type="nucleotide sequence ID" value="NZ_JBHUNA010000001.1"/>
</dbReference>
<dbReference type="PROSITE" id="PS00662">
    <property type="entry name" value="T2SP_E"/>
    <property type="match status" value="1"/>
</dbReference>
<dbReference type="Pfam" id="PF00437">
    <property type="entry name" value="T2SSE"/>
    <property type="match status" value="1"/>
</dbReference>
<keyword evidence="2" id="KW-0547">Nucleotide-binding</keyword>
<organism evidence="5 6">
    <name type="scientific">Lentibacillus juripiscarius</name>
    <dbReference type="NCBI Taxonomy" id="257446"/>
    <lineage>
        <taxon>Bacteria</taxon>
        <taxon>Bacillati</taxon>
        <taxon>Bacillota</taxon>
        <taxon>Bacilli</taxon>
        <taxon>Bacillales</taxon>
        <taxon>Bacillaceae</taxon>
        <taxon>Lentibacillus</taxon>
    </lineage>
</organism>
<dbReference type="CDD" id="cd01129">
    <property type="entry name" value="PulE-GspE-like"/>
    <property type="match status" value="1"/>
</dbReference>
<dbReference type="InterPro" id="IPR003593">
    <property type="entry name" value="AAA+_ATPase"/>
</dbReference>
<dbReference type="InterPro" id="IPR027417">
    <property type="entry name" value="P-loop_NTPase"/>
</dbReference>
<dbReference type="Gene3D" id="3.30.450.90">
    <property type="match status" value="1"/>
</dbReference>
<dbReference type="InterPro" id="IPR001482">
    <property type="entry name" value="T2SS/T4SS_dom"/>
</dbReference>
<dbReference type="SUPFAM" id="SSF52540">
    <property type="entry name" value="P-loop containing nucleoside triphosphate hydrolases"/>
    <property type="match status" value="1"/>
</dbReference>
<dbReference type="EMBL" id="JBHUNA010000001">
    <property type="protein sequence ID" value="MFD2759400.1"/>
    <property type="molecule type" value="Genomic_DNA"/>
</dbReference>
<evidence type="ECO:0000313" key="5">
    <source>
        <dbReference type="EMBL" id="MFD2759400.1"/>
    </source>
</evidence>
<protein>
    <submittedName>
        <fullName evidence="5">Competence type IV pilus ATPase ComGA</fullName>
    </submittedName>
</protein>
<keyword evidence="6" id="KW-1185">Reference proteome</keyword>
<dbReference type="InterPro" id="IPR047667">
    <property type="entry name" value="ATPase_ComGA"/>
</dbReference>
<dbReference type="SMART" id="SM00382">
    <property type="entry name" value="AAA"/>
    <property type="match status" value="1"/>
</dbReference>
<evidence type="ECO:0000256" key="2">
    <source>
        <dbReference type="ARBA" id="ARBA00022741"/>
    </source>
</evidence>
<proteinExistence type="inferred from homology"/>
<name>A0ABW5V475_9BACI</name>
<sequence>MDTASKISEQLLHAAISAGASDIHFFPFSDHADIHFRVLGARIHHKTIPISHYQLLLTYFKFTSGMDIGEVRKPQNGTMMHDFSDNRLSLRLSTLPLSLTESLAIRILPQDQNLSLEELFLFPKQLQKLKKWVTNRSGIILFTGPTGSGKTTTLYTLLQTILSEKSYQTITLEDPVEKDIHDILQVQVNEKAGVTYQTGLKAALRHDPDIIMIGEIRDHFTAQFAFDASLTGHLVLSTLHAGSAQGTIQRLLEMGVNNVDLKQSLIAVAALQLVPISTARHSARRAAIMEMLDGNTLDNALNGKSLRKADQFGTFQHLRKKAYAYGFISEKTLLAAGSKP</sequence>
<dbReference type="NCBIfam" id="NF041000">
    <property type="entry name" value="ATPase_ComGA"/>
    <property type="match status" value="1"/>
</dbReference>
<comment type="caution">
    <text evidence="5">The sequence shown here is derived from an EMBL/GenBank/DDBJ whole genome shotgun (WGS) entry which is preliminary data.</text>
</comment>
<dbReference type="Proteomes" id="UP001597502">
    <property type="component" value="Unassembled WGS sequence"/>
</dbReference>
<keyword evidence="3" id="KW-0067">ATP-binding</keyword>
<dbReference type="PANTHER" id="PTHR30258">
    <property type="entry name" value="TYPE II SECRETION SYSTEM PROTEIN GSPE-RELATED"/>
    <property type="match status" value="1"/>
</dbReference>
<dbReference type="Gene3D" id="3.40.50.300">
    <property type="entry name" value="P-loop containing nucleotide triphosphate hydrolases"/>
    <property type="match status" value="1"/>
</dbReference>
<gene>
    <name evidence="5" type="primary">comGA</name>
    <name evidence="5" type="ORF">ACFSUO_00125</name>
</gene>
<comment type="similarity">
    <text evidence="1">Belongs to the GSP E family.</text>
</comment>
<evidence type="ECO:0000256" key="3">
    <source>
        <dbReference type="ARBA" id="ARBA00022840"/>
    </source>
</evidence>